<accession>A0A2A9NLP2</accession>
<evidence type="ECO:0000256" key="2">
    <source>
        <dbReference type="SAM" id="MobiDB-lite"/>
    </source>
</evidence>
<reference evidence="3 4" key="1">
    <citation type="submission" date="2014-02" db="EMBL/GenBank/DDBJ databases">
        <title>Transposable element dynamics among asymbiotic and ectomycorrhizal Amanita fungi.</title>
        <authorList>
            <consortium name="DOE Joint Genome Institute"/>
            <person name="Hess J."/>
            <person name="Skrede I."/>
            <person name="Wolfe B."/>
            <person name="LaButti K."/>
            <person name="Ohm R.A."/>
            <person name="Grigoriev I.V."/>
            <person name="Pringle A."/>
        </authorList>
    </citation>
    <scope>NUCLEOTIDE SEQUENCE [LARGE SCALE GENOMIC DNA]</scope>
    <source>
        <strain evidence="3 4">SKay4041</strain>
    </source>
</reference>
<dbReference type="EMBL" id="KZ302056">
    <property type="protein sequence ID" value="PFH48622.1"/>
    <property type="molecule type" value="Genomic_DNA"/>
</dbReference>
<name>A0A2A9NLP2_9AGAR</name>
<keyword evidence="1" id="KW-0175">Coiled coil</keyword>
<feature type="compositionally biased region" description="Pro residues" evidence="2">
    <location>
        <begin position="1"/>
        <end position="13"/>
    </location>
</feature>
<gene>
    <name evidence="3" type="ORF">AMATHDRAFT_49392</name>
</gene>
<evidence type="ECO:0000313" key="3">
    <source>
        <dbReference type="EMBL" id="PFH48622.1"/>
    </source>
</evidence>
<evidence type="ECO:0008006" key="5">
    <source>
        <dbReference type="Google" id="ProtNLM"/>
    </source>
</evidence>
<sequence length="160" mass="17517">MSSRPPPALPLPVPSYILQPLDPSRRDAQQNHASGSYQNQVRVVQQRPMPGGSCLRCQKRGVWCHTTATGNRKTCDPCAAQHSTCVPGTDTGNSGSSTGRYNPISQQARGRPKTSVTLGDLMLRIAALEEKIRILRRELEGIREGNKENANTSKNPIMLE</sequence>
<dbReference type="Proteomes" id="UP000242287">
    <property type="component" value="Unassembled WGS sequence"/>
</dbReference>
<organism evidence="3 4">
    <name type="scientific">Amanita thiersii Skay4041</name>
    <dbReference type="NCBI Taxonomy" id="703135"/>
    <lineage>
        <taxon>Eukaryota</taxon>
        <taxon>Fungi</taxon>
        <taxon>Dikarya</taxon>
        <taxon>Basidiomycota</taxon>
        <taxon>Agaricomycotina</taxon>
        <taxon>Agaricomycetes</taxon>
        <taxon>Agaricomycetidae</taxon>
        <taxon>Agaricales</taxon>
        <taxon>Pluteineae</taxon>
        <taxon>Amanitaceae</taxon>
        <taxon>Amanita</taxon>
    </lineage>
</organism>
<proteinExistence type="predicted"/>
<feature type="region of interest" description="Disordered" evidence="2">
    <location>
        <begin position="91"/>
        <end position="113"/>
    </location>
</feature>
<protein>
    <recommendedName>
        <fullName evidence="5">Zn(2)-C6 fungal-type domain-containing protein</fullName>
    </recommendedName>
</protein>
<keyword evidence="4" id="KW-1185">Reference proteome</keyword>
<feature type="region of interest" description="Disordered" evidence="2">
    <location>
        <begin position="1"/>
        <end position="37"/>
    </location>
</feature>
<evidence type="ECO:0000313" key="4">
    <source>
        <dbReference type="Proteomes" id="UP000242287"/>
    </source>
</evidence>
<feature type="coiled-coil region" evidence="1">
    <location>
        <begin position="118"/>
        <end position="145"/>
    </location>
</feature>
<evidence type="ECO:0000256" key="1">
    <source>
        <dbReference type="SAM" id="Coils"/>
    </source>
</evidence>
<dbReference type="AlphaFoldDB" id="A0A2A9NLP2"/>